<dbReference type="EMBL" id="FTOQ01000009">
    <property type="protein sequence ID" value="SIS99895.1"/>
    <property type="molecule type" value="Genomic_DNA"/>
</dbReference>
<reference evidence="5" key="1">
    <citation type="submission" date="2017-01" db="EMBL/GenBank/DDBJ databases">
        <authorList>
            <person name="Varghese N."/>
            <person name="Submissions S."/>
        </authorList>
    </citation>
    <scope>NUCLEOTIDE SEQUENCE [LARGE SCALE GENOMIC DNA]</scope>
    <source>
        <strain evidence="5">DSM 29430</strain>
    </source>
</reference>
<evidence type="ECO:0000256" key="2">
    <source>
        <dbReference type="SAM" id="MobiDB-lite"/>
    </source>
</evidence>
<feature type="domain" description="RNA-binding S4" evidence="3">
    <location>
        <begin position="5"/>
        <end position="68"/>
    </location>
</feature>
<gene>
    <name evidence="4" type="ORF">SAMN05421759_10959</name>
</gene>
<dbReference type="CDD" id="cd00165">
    <property type="entry name" value="S4"/>
    <property type="match status" value="1"/>
</dbReference>
<evidence type="ECO:0000313" key="4">
    <source>
        <dbReference type="EMBL" id="SIS99895.1"/>
    </source>
</evidence>
<protein>
    <submittedName>
        <fullName evidence="4">Heat shock protein Hsp15</fullName>
    </submittedName>
</protein>
<proteinExistence type="predicted"/>
<sequence length="125" mass="14359">MADRIRIDKWLWHARFFKTRSLATKLVASGRVRLNSQPVAKPAVQVAPGDVLTFPKDDHVRVIRVLAPGTRRGPAPEAQTLYEDLDPPQPRPREVQPHVPRYDEGGRPSKRDRRLLDQTRREALE</sequence>
<keyword evidence="1" id="KW-0694">RNA-binding</keyword>
<dbReference type="GO" id="GO:0003723">
    <property type="term" value="F:RNA binding"/>
    <property type="evidence" value="ECO:0007669"/>
    <property type="project" value="UniProtKB-KW"/>
</dbReference>
<dbReference type="OrthoDB" id="9797176at2"/>
<dbReference type="STRING" id="633194.SAMN05421759_10959"/>
<name>A0A1N7NNC4_9RHOB</name>
<dbReference type="AlphaFoldDB" id="A0A1N7NNC4"/>
<feature type="region of interest" description="Disordered" evidence="2">
    <location>
        <begin position="66"/>
        <end position="125"/>
    </location>
</feature>
<dbReference type="RefSeq" id="WP_076448883.1">
    <property type="nucleotide sequence ID" value="NZ_FTOQ01000009.1"/>
</dbReference>
<dbReference type="InterPro" id="IPR036986">
    <property type="entry name" value="S4_RNA-bd_sf"/>
</dbReference>
<dbReference type="InterPro" id="IPR002942">
    <property type="entry name" value="S4_RNA-bd"/>
</dbReference>
<organism evidence="4 5">
    <name type="scientific">Roseivivax lentus</name>
    <dbReference type="NCBI Taxonomy" id="633194"/>
    <lineage>
        <taxon>Bacteria</taxon>
        <taxon>Pseudomonadati</taxon>
        <taxon>Pseudomonadota</taxon>
        <taxon>Alphaproteobacteria</taxon>
        <taxon>Rhodobacterales</taxon>
        <taxon>Roseobacteraceae</taxon>
        <taxon>Roseivivax</taxon>
    </lineage>
</organism>
<keyword evidence="4" id="KW-0346">Stress response</keyword>
<keyword evidence="5" id="KW-1185">Reference proteome</keyword>
<dbReference type="Gene3D" id="3.10.290.10">
    <property type="entry name" value="RNA-binding S4 domain"/>
    <property type="match status" value="1"/>
</dbReference>
<dbReference type="PROSITE" id="PS50889">
    <property type="entry name" value="S4"/>
    <property type="match status" value="1"/>
</dbReference>
<evidence type="ECO:0000256" key="1">
    <source>
        <dbReference type="PROSITE-ProRule" id="PRU00182"/>
    </source>
</evidence>
<dbReference type="SUPFAM" id="SSF55174">
    <property type="entry name" value="Alpha-L RNA-binding motif"/>
    <property type="match status" value="1"/>
</dbReference>
<evidence type="ECO:0000259" key="3">
    <source>
        <dbReference type="SMART" id="SM00363"/>
    </source>
</evidence>
<feature type="compositionally biased region" description="Basic and acidic residues" evidence="2">
    <location>
        <begin position="91"/>
        <end position="125"/>
    </location>
</feature>
<dbReference type="SMART" id="SM00363">
    <property type="entry name" value="S4"/>
    <property type="match status" value="1"/>
</dbReference>
<dbReference type="Proteomes" id="UP000186684">
    <property type="component" value="Unassembled WGS sequence"/>
</dbReference>
<accession>A0A1N7NNC4</accession>
<dbReference type="Pfam" id="PF01479">
    <property type="entry name" value="S4"/>
    <property type="match status" value="1"/>
</dbReference>
<evidence type="ECO:0000313" key="5">
    <source>
        <dbReference type="Proteomes" id="UP000186684"/>
    </source>
</evidence>